<dbReference type="InterPro" id="IPR044023">
    <property type="entry name" value="Ig_7"/>
</dbReference>
<dbReference type="Pfam" id="PF19081">
    <property type="entry name" value="Ig_7"/>
    <property type="match status" value="3"/>
</dbReference>
<dbReference type="InterPro" id="IPR022409">
    <property type="entry name" value="PKD/Chitinase_dom"/>
</dbReference>
<reference evidence="4" key="1">
    <citation type="journal article" date="2019" name="Int. J. Syst. Evol. Microbiol.">
        <title>The Global Catalogue of Microorganisms (GCM) 10K type strain sequencing project: providing services to taxonomists for standard genome sequencing and annotation.</title>
        <authorList>
            <consortium name="The Broad Institute Genomics Platform"/>
            <consortium name="The Broad Institute Genome Sequencing Center for Infectious Disease"/>
            <person name="Wu L."/>
            <person name="Ma J."/>
        </authorList>
    </citation>
    <scope>NUCLEOTIDE SEQUENCE [LARGE SCALE GENOMIC DNA]</scope>
    <source>
        <strain evidence="4">CGMCC 4.1782</strain>
    </source>
</reference>
<evidence type="ECO:0000313" key="3">
    <source>
        <dbReference type="EMBL" id="MFD2245470.1"/>
    </source>
</evidence>
<dbReference type="CDD" id="cd00146">
    <property type="entry name" value="PKD"/>
    <property type="match status" value="1"/>
</dbReference>
<comment type="caution">
    <text evidence="3">The sequence shown here is derived from an EMBL/GenBank/DDBJ whole genome shotgun (WGS) entry which is preliminary data.</text>
</comment>
<keyword evidence="1" id="KW-0732">Signal</keyword>
<dbReference type="EMBL" id="JBHUIM010000001">
    <property type="protein sequence ID" value="MFD2245470.1"/>
    <property type="molecule type" value="Genomic_DNA"/>
</dbReference>
<evidence type="ECO:0000259" key="2">
    <source>
        <dbReference type="PROSITE" id="PS50093"/>
    </source>
</evidence>
<gene>
    <name evidence="3" type="ORF">ACFSKP_04335</name>
</gene>
<dbReference type="InterPro" id="IPR013783">
    <property type="entry name" value="Ig-like_fold"/>
</dbReference>
<feature type="signal peptide" evidence="1">
    <location>
        <begin position="1"/>
        <end position="26"/>
    </location>
</feature>
<dbReference type="PROSITE" id="PS50093">
    <property type="entry name" value="PKD"/>
    <property type="match status" value="3"/>
</dbReference>
<dbReference type="Pfam" id="PF00801">
    <property type="entry name" value="PKD"/>
    <property type="match status" value="2"/>
</dbReference>
<dbReference type="InterPro" id="IPR035986">
    <property type="entry name" value="PKD_dom_sf"/>
</dbReference>
<accession>A0ABW5CWR5</accession>
<dbReference type="SUPFAM" id="SSF49299">
    <property type="entry name" value="PKD domain"/>
    <property type="match status" value="4"/>
</dbReference>
<dbReference type="Pfam" id="PF13585">
    <property type="entry name" value="CHU_C"/>
    <property type="match status" value="1"/>
</dbReference>
<dbReference type="NCBIfam" id="TIGR04131">
    <property type="entry name" value="Bac_Flav_CTERM"/>
    <property type="match status" value="1"/>
</dbReference>
<feature type="domain" description="PKD" evidence="2">
    <location>
        <begin position="118"/>
        <end position="190"/>
    </location>
</feature>
<dbReference type="RefSeq" id="WP_250429073.1">
    <property type="nucleotide sequence ID" value="NZ_JALPRR010000002.1"/>
</dbReference>
<dbReference type="SMART" id="SM00089">
    <property type="entry name" value="PKD"/>
    <property type="match status" value="4"/>
</dbReference>
<dbReference type="InterPro" id="IPR026341">
    <property type="entry name" value="T9SS_type_B"/>
</dbReference>
<name>A0ABW5CWR5_9BACT</name>
<sequence>MQLIKKSMFLPVLVLFYLLCPGKLLAQSCTPVISATGNASLCQNEQVVLMASPAASYKWSNGATSQSITVTKPGDYSVTTTTAEGCVGTSAPFTVAGTPDASIEDPNFFFTYCSYSGSAASFNLEVQNTSKTKATNKSYTINWGDGKISTYDKDFETASHTYTSAGSFKIIVTATGEDGCTGTSTEQVFIGSNPGLGITSDGNNTNCAPATFEFKITGVEGNSPLTVYTFQFDDGTPAITYKHSELPADRILRHTFTESSKDKPNGFTLRGTATNPCNNSIATFTGIRISKGPVADFAVSNKVCIGVPIKIQDQTKSGYDASSRTDKYKVQWEIQPATGWTYIASNSTTPSPTVRFDVPGEYKLILTATPLDQNSTCMPSTKERTIIVNDIPKADFSLSFNGTCAPASFAATNKSTGQDLQYLWQVDATDGWAFAPGSQASSANPVFNFTKAGKYKVSLITSNNCSITSTKDTTLVIADQPIVKLPEPNTYCGPQTISFSEANKDHQPVYDAQSGEITGYRWSVKGPAEAVFASGTSSTSAHPSIEFTTPGTYEVSVVAINSCGESEPATQVVTIDPVPVVNAGDDRIVCLNSGTFKLEGLPAGGTWSGSAHVQADGTFNPAAAGTFTLTYTYKAGTCEISDQMAVTVNTLPEPPKAEPVTIMCPGSSAILRVLSPKGEIAWYDAPTGGNLLFTGAEFPTPALEKTTTFYVQTSIAGGCTSTRTAVTVDVYPATPAPVVAPVILCGTGNKATLVAEGNAGKYEWYEDAAATRLLAIGKAFTTEILPEGKTTYYVRGVTNGCYSPLIAAEVTILSALDKNTLTGVPTICNGQAPATITGSTPQGGDGKYTYYWEASITSPTTGFEKITGATGKDYKPSTLTRTTWYRRVVVSASCSHTSAAVEVTVTPALTNNTITATAPVCVGGTAGELIGSMPIGGNKVYEYTWESSTTGANGSFTTAAGNNTAQNYSPGTLSTTTWFRRKVTSGPCAEIVSAVVEVKTIKPITNNTISSSQTICKGSSPAVLVGSPPEGGTDSNVYRWEMRTQGGAYEPARGTNNGLNYTPQINDKTMWYRRVVTGGPCGESISNEVQITVQPAIENNTIEIAGQQIICKGMAKATLTGATPEGGSGSYTYRWLYSTAGPNATFEPAPGANTAASYTSPAVLTNTTWYRREVVSGECISYSAVVEVTVVDLPATPVVAPVTVCEGSPATHTVNSNSTNTFRWYASATADTHLYEGYSFKTPALHATTTYYVEAVNVNGCGSSERKAVVVTVNKNISSNSITTVTAPVCAGQQPALITGSQPENGSGTYTYRWESSEKGPETGFSPVAGATGISYQPGALDKPTWFRRAVTSGPCAESISAAVKVEVLPAISNNTLILAKATICAGDVPNTITGAAPAGGSGQGSYTYLWESSTDGVNYTSAAGTNNQKDYTAPAALSTTTWYRRTVYSAPCAQSVSMAIKVVVQPAITNNTITTKEQTFCAGEQPAQLLAARPAGGNDQPVYLWESRTEGSGRDFEPAAGVNNGMNYQPGALTQTTWFRRKVTAGECFNMSEPVRVVVNPVIANNTISSDQTICTGNAPATITSSTPTGGDGTKYTFYWEAAGADGVFRKISNATSASLTPGVLTSTTQYRRVVTSGACSQVSNVVTITVSPAIANNSIGLKQSIYAGQTPAPLTGTLPTGGAGPNSYTYAWESSKTKDGNYQPAAGLNNGRNYSPQPLQEPMWFRRRVFSGGCEQVSEPVLIDVILGITNNNIYADQTICAGNKPAPLNGSVPKGGDGDNLYLWIASTKGPNTGFVTAPGNSSGQNYSPAALTQSTWFRRVVVSGPNPDTSAAVLITVKPPMANNKISTSQTICYGTAPTTLTGTLPTGGSGNYTYLWESSTAGPDKGFMTAAGASNQQHYSPGTLTQTTWFRRVVTSESCDRLVSEVVAVTITPLPASPIAKGITICSGTSTTLTATGKGGRLEWYTSATGGNPVKVGDSFTTPILISTTTYYVQEVSLSCASERKAVTVTVTAPSANAGEDVTIIRGRSTTLEASGGMSYSWSPAVGMSDANVANPLVKPEKTTTYTVTVTTETGCVFTDQVTVTVLEHVFVPNTFTPNRDGVNDTWEILNLESYPNCKVQVFNQWGNEVFSSQGYKAPWDGRQNGQELPLATYYYIIHLDKTEKPLTGSVTIVK</sequence>
<protein>
    <submittedName>
        <fullName evidence="3">Gliding motility-associated C-terminal domain-containing protein</fullName>
    </submittedName>
</protein>
<dbReference type="Gene3D" id="2.60.40.10">
    <property type="entry name" value="Immunoglobulins"/>
    <property type="match status" value="4"/>
</dbReference>
<dbReference type="InterPro" id="IPR000601">
    <property type="entry name" value="PKD_dom"/>
</dbReference>
<keyword evidence="4" id="KW-1185">Reference proteome</keyword>
<organism evidence="3 4">
    <name type="scientific">Pontibacter ruber</name>
    <dbReference type="NCBI Taxonomy" id="1343895"/>
    <lineage>
        <taxon>Bacteria</taxon>
        <taxon>Pseudomonadati</taxon>
        <taxon>Bacteroidota</taxon>
        <taxon>Cytophagia</taxon>
        <taxon>Cytophagales</taxon>
        <taxon>Hymenobacteraceae</taxon>
        <taxon>Pontibacter</taxon>
    </lineage>
</organism>
<evidence type="ECO:0000313" key="4">
    <source>
        <dbReference type="Proteomes" id="UP001597374"/>
    </source>
</evidence>
<dbReference type="Proteomes" id="UP001597374">
    <property type="component" value="Unassembled WGS sequence"/>
</dbReference>
<feature type="domain" description="PKD" evidence="2">
    <location>
        <begin position="432"/>
        <end position="477"/>
    </location>
</feature>
<feature type="chain" id="PRO_5046480045" evidence="1">
    <location>
        <begin position="27"/>
        <end position="2180"/>
    </location>
</feature>
<feature type="domain" description="PKD" evidence="2">
    <location>
        <begin position="511"/>
        <end position="575"/>
    </location>
</feature>
<evidence type="ECO:0000256" key="1">
    <source>
        <dbReference type="SAM" id="SignalP"/>
    </source>
</evidence>
<proteinExistence type="predicted"/>